<evidence type="ECO:0000313" key="2">
    <source>
        <dbReference type="Proteomes" id="UP000236893"/>
    </source>
</evidence>
<dbReference type="PROSITE" id="PS51257">
    <property type="entry name" value="PROKAR_LIPOPROTEIN"/>
    <property type="match status" value="1"/>
</dbReference>
<dbReference type="Proteomes" id="UP000236893">
    <property type="component" value="Unassembled WGS sequence"/>
</dbReference>
<dbReference type="OrthoDB" id="634553at2"/>
<organism evidence="1 2">
    <name type="scientific">Solitalea longa</name>
    <dbReference type="NCBI Taxonomy" id="2079460"/>
    <lineage>
        <taxon>Bacteria</taxon>
        <taxon>Pseudomonadati</taxon>
        <taxon>Bacteroidota</taxon>
        <taxon>Sphingobacteriia</taxon>
        <taxon>Sphingobacteriales</taxon>
        <taxon>Sphingobacteriaceae</taxon>
        <taxon>Solitalea</taxon>
    </lineage>
</organism>
<protein>
    <submittedName>
        <fullName evidence="1">Uncharacterized protein</fullName>
    </submittedName>
</protein>
<name>A0A2S4ZZQ3_9SPHI</name>
<comment type="caution">
    <text evidence="1">The sequence shown here is derived from an EMBL/GenBank/DDBJ whole genome shotgun (WGS) entry which is preliminary data.</text>
</comment>
<evidence type="ECO:0000313" key="1">
    <source>
        <dbReference type="EMBL" id="POY35821.1"/>
    </source>
</evidence>
<dbReference type="RefSeq" id="WP_103789734.1">
    <property type="nucleotide sequence ID" value="NZ_PQVF01000009.1"/>
</dbReference>
<sequence length="346" mass="40558">MNSLRFTLHLFVFIFFISACKSDKHHFVEPAFYYWKTSFKLNQSETQALQSLNAKHLYIRFFDVDWDEARKKPVPVSPTTFNQSIPAAVAVIPVVFITNKTLLKVDSAGVEELAFNIMHFVQKQCELQTIQPAEIQIDCDWTKQTMFRYFQLLRKIKQHPFLRAKKLSATIRMHQVKYQEITGIPPVDKGLLMCYNMGDLKKYGDHNSILDLQAIEDFLARLNHYPLKLDVALPLFSWSVLFRNELFAGLMRGFKNADFRNKKYFEKHGERLYKVLYDVNLNGYSLKKGEVVRDENYAANDVIDAAQFCSRRLNSDSVRVILFHLDSSILKNYHTNELEKIYHSFR</sequence>
<accession>A0A2S4ZZQ3</accession>
<reference evidence="1 2" key="1">
    <citation type="submission" date="2018-01" db="EMBL/GenBank/DDBJ databases">
        <authorList>
            <person name="Gaut B.S."/>
            <person name="Morton B.R."/>
            <person name="Clegg M.T."/>
            <person name="Duvall M.R."/>
        </authorList>
    </citation>
    <scope>NUCLEOTIDE SEQUENCE [LARGE SCALE GENOMIC DNA]</scope>
    <source>
        <strain evidence="1 2">HR-AV</strain>
    </source>
</reference>
<proteinExistence type="predicted"/>
<dbReference type="AlphaFoldDB" id="A0A2S4ZZQ3"/>
<dbReference type="EMBL" id="PQVF01000009">
    <property type="protein sequence ID" value="POY35821.1"/>
    <property type="molecule type" value="Genomic_DNA"/>
</dbReference>
<keyword evidence="2" id="KW-1185">Reference proteome</keyword>
<gene>
    <name evidence="1" type="ORF">C3K47_13800</name>
</gene>